<protein>
    <submittedName>
        <fullName evidence="2">Oidioi.mRNA.OKI2018_I69.chr1.g628.t1.cds</fullName>
    </submittedName>
</protein>
<accession>A0ABN7SUN4</accession>
<name>A0ABN7SUN4_OIKDI</name>
<evidence type="ECO:0000313" key="2">
    <source>
        <dbReference type="EMBL" id="CAG5103126.1"/>
    </source>
</evidence>
<feature type="compositionally biased region" description="Basic and acidic residues" evidence="1">
    <location>
        <begin position="36"/>
        <end position="57"/>
    </location>
</feature>
<feature type="region of interest" description="Disordered" evidence="1">
    <location>
        <begin position="139"/>
        <end position="160"/>
    </location>
</feature>
<dbReference type="Proteomes" id="UP001158576">
    <property type="component" value="Chromosome 1"/>
</dbReference>
<dbReference type="EMBL" id="OU015566">
    <property type="protein sequence ID" value="CAG5103126.1"/>
    <property type="molecule type" value="Genomic_DNA"/>
</dbReference>
<feature type="compositionally biased region" description="Basic and acidic residues" evidence="1">
    <location>
        <begin position="8"/>
        <end position="25"/>
    </location>
</feature>
<gene>
    <name evidence="2" type="ORF">OKIOD_LOCUS9393</name>
</gene>
<sequence>MFRKRKAKDATKLRGTDKPIKEQSFVKRIQMEVPADEPRLTKEEMDRRKNRDPYPQDLDHLELSLQDAYDDNRYNERLAAVKHDRKDPDAEDDLIPDCRVRYLFSWVERRDEEEYCIIEPKTKQIIEKAEEIMKNEPQEDPDVPVLFTPSANGGKGRAKPYRKTQMIEDKNGVNLPLVMIQAPNIERYDSGLYNYRHKRMDLLPSEYTLAVFLSLHCETNNDKTRMLTLNREFEEDYNNYSSIHAVMARNKHLYDCLYKTSNIGVKRHSFKNGDLTIGEIKMKNWIGKVLGDDNTIRQHQEQCKILRESLKRREPENNYRILVGNRDLLGASQNLNCQETWENGGIAGEMGPGRFKETVNLAPEFEKLFHGYREREREFLRMRTTKYVEPGKSQLGGLL</sequence>
<proteinExistence type="predicted"/>
<feature type="region of interest" description="Disordered" evidence="1">
    <location>
        <begin position="1"/>
        <end position="57"/>
    </location>
</feature>
<evidence type="ECO:0000313" key="3">
    <source>
        <dbReference type="Proteomes" id="UP001158576"/>
    </source>
</evidence>
<reference evidence="2 3" key="1">
    <citation type="submission" date="2021-04" db="EMBL/GenBank/DDBJ databases">
        <authorList>
            <person name="Bliznina A."/>
        </authorList>
    </citation>
    <scope>NUCLEOTIDE SEQUENCE [LARGE SCALE GENOMIC DNA]</scope>
</reference>
<evidence type="ECO:0000256" key="1">
    <source>
        <dbReference type="SAM" id="MobiDB-lite"/>
    </source>
</evidence>
<organism evidence="2 3">
    <name type="scientific">Oikopleura dioica</name>
    <name type="common">Tunicate</name>
    <dbReference type="NCBI Taxonomy" id="34765"/>
    <lineage>
        <taxon>Eukaryota</taxon>
        <taxon>Metazoa</taxon>
        <taxon>Chordata</taxon>
        <taxon>Tunicata</taxon>
        <taxon>Appendicularia</taxon>
        <taxon>Copelata</taxon>
        <taxon>Oikopleuridae</taxon>
        <taxon>Oikopleura</taxon>
    </lineage>
</organism>
<keyword evidence="3" id="KW-1185">Reference proteome</keyword>